<dbReference type="AlphaFoldDB" id="A0A2K3L5I5"/>
<keyword evidence="1" id="KW-0175">Coiled coil</keyword>
<gene>
    <name evidence="2" type="ORF">L195_g029696</name>
</gene>
<sequence length="109" mass="13007">MYEEYFAQQARRHEDQIAQLKDALEDTKTKLAQRETVLDIVWRAAAVWRNGFKKLATLSNLVIDELPEKLRNVDAAMPYYNIPKDVVDFIEYCKDVLKQYREEIRNNKR</sequence>
<dbReference type="Proteomes" id="UP000236291">
    <property type="component" value="Unassembled WGS sequence"/>
</dbReference>
<protein>
    <submittedName>
        <fullName evidence="2">Uncharacterized protein</fullName>
    </submittedName>
</protein>
<dbReference type="EMBL" id="ASHM01026551">
    <property type="protein sequence ID" value="PNX73790.1"/>
    <property type="molecule type" value="Genomic_DNA"/>
</dbReference>
<accession>A0A2K3L5I5</accession>
<proteinExistence type="predicted"/>
<evidence type="ECO:0000313" key="2">
    <source>
        <dbReference type="EMBL" id="PNX73790.1"/>
    </source>
</evidence>
<reference evidence="2 3" key="1">
    <citation type="journal article" date="2014" name="Am. J. Bot.">
        <title>Genome assembly and annotation for red clover (Trifolium pratense; Fabaceae).</title>
        <authorList>
            <person name="Istvanek J."/>
            <person name="Jaros M."/>
            <person name="Krenek A."/>
            <person name="Repkova J."/>
        </authorList>
    </citation>
    <scope>NUCLEOTIDE SEQUENCE [LARGE SCALE GENOMIC DNA]</scope>
    <source>
        <strain evidence="3">cv. Tatra</strain>
        <tissue evidence="2">Young leaves</tissue>
    </source>
</reference>
<evidence type="ECO:0000256" key="1">
    <source>
        <dbReference type="SAM" id="Coils"/>
    </source>
</evidence>
<organism evidence="2 3">
    <name type="scientific">Trifolium pratense</name>
    <name type="common">Red clover</name>
    <dbReference type="NCBI Taxonomy" id="57577"/>
    <lineage>
        <taxon>Eukaryota</taxon>
        <taxon>Viridiplantae</taxon>
        <taxon>Streptophyta</taxon>
        <taxon>Embryophyta</taxon>
        <taxon>Tracheophyta</taxon>
        <taxon>Spermatophyta</taxon>
        <taxon>Magnoliopsida</taxon>
        <taxon>eudicotyledons</taxon>
        <taxon>Gunneridae</taxon>
        <taxon>Pentapetalae</taxon>
        <taxon>rosids</taxon>
        <taxon>fabids</taxon>
        <taxon>Fabales</taxon>
        <taxon>Fabaceae</taxon>
        <taxon>Papilionoideae</taxon>
        <taxon>50 kb inversion clade</taxon>
        <taxon>NPAAA clade</taxon>
        <taxon>Hologalegina</taxon>
        <taxon>IRL clade</taxon>
        <taxon>Trifolieae</taxon>
        <taxon>Trifolium</taxon>
    </lineage>
</organism>
<feature type="coiled-coil region" evidence="1">
    <location>
        <begin position="10"/>
        <end position="37"/>
    </location>
</feature>
<name>A0A2K3L5I5_TRIPR</name>
<reference evidence="2 3" key="2">
    <citation type="journal article" date="2017" name="Front. Plant Sci.">
        <title>Gene Classification and Mining of Molecular Markers Useful in Red Clover (Trifolium pratense) Breeding.</title>
        <authorList>
            <person name="Istvanek J."/>
            <person name="Dluhosova J."/>
            <person name="Dluhos P."/>
            <person name="Patkova L."/>
            <person name="Nedelnik J."/>
            <person name="Repkova J."/>
        </authorList>
    </citation>
    <scope>NUCLEOTIDE SEQUENCE [LARGE SCALE GENOMIC DNA]</scope>
    <source>
        <strain evidence="3">cv. Tatra</strain>
        <tissue evidence="2">Young leaves</tissue>
    </source>
</reference>
<comment type="caution">
    <text evidence="2">The sequence shown here is derived from an EMBL/GenBank/DDBJ whole genome shotgun (WGS) entry which is preliminary data.</text>
</comment>
<evidence type="ECO:0000313" key="3">
    <source>
        <dbReference type="Proteomes" id="UP000236291"/>
    </source>
</evidence>